<reference evidence="2 3" key="1">
    <citation type="submission" date="2021-04" db="EMBL/GenBank/DDBJ databases">
        <title>Ruania sp. nov., isolated from sandy soil of mangrove forest.</title>
        <authorList>
            <person name="Ge X."/>
            <person name="Huang R."/>
            <person name="Liu W."/>
        </authorList>
    </citation>
    <scope>NUCLEOTIDE SEQUENCE [LARGE SCALE GENOMIC DNA]</scope>
    <source>
        <strain evidence="2 3">N2-46</strain>
    </source>
</reference>
<keyword evidence="3" id="KW-1185">Reference proteome</keyword>
<accession>A0ABS7SEG8</accession>
<dbReference type="Proteomes" id="UP000826651">
    <property type="component" value="Unassembled WGS sequence"/>
</dbReference>
<evidence type="ECO:0000313" key="3">
    <source>
        <dbReference type="Proteomes" id="UP000826651"/>
    </source>
</evidence>
<feature type="region of interest" description="Disordered" evidence="1">
    <location>
        <begin position="205"/>
        <end position="230"/>
    </location>
</feature>
<evidence type="ECO:0000313" key="2">
    <source>
        <dbReference type="EMBL" id="MBZ2198637.1"/>
    </source>
</evidence>
<dbReference type="EMBL" id="JAGSHT010000021">
    <property type="protein sequence ID" value="MBZ2198637.1"/>
    <property type="molecule type" value="Genomic_DNA"/>
</dbReference>
<comment type="caution">
    <text evidence="2">The sequence shown here is derived from an EMBL/GenBank/DDBJ whole genome shotgun (WGS) entry which is preliminary data.</text>
</comment>
<name>A0ABS7SEG8_9MICO</name>
<organism evidence="2 3">
    <name type="scientific">Occultella gossypii</name>
    <dbReference type="NCBI Taxonomy" id="2800820"/>
    <lineage>
        <taxon>Bacteria</taxon>
        <taxon>Bacillati</taxon>
        <taxon>Actinomycetota</taxon>
        <taxon>Actinomycetes</taxon>
        <taxon>Micrococcales</taxon>
        <taxon>Ruaniaceae</taxon>
        <taxon>Occultella</taxon>
    </lineage>
</organism>
<gene>
    <name evidence="2" type="ORF">KCQ71_20990</name>
</gene>
<evidence type="ECO:0000256" key="1">
    <source>
        <dbReference type="SAM" id="MobiDB-lite"/>
    </source>
</evidence>
<protein>
    <recommendedName>
        <fullName evidence="4">DUF3108 domain-containing protein</fullName>
    </recommendedName>
</protein>
<dbReference type="RefSeq" id="WP_223409759.1">
    <property type="nucleotide sequence ID" value="NZ_JAGSHT010000021.1"/>
</dbReference>
<sequence length="230" mass="24860">MDRWETFHSANSSSRDAHDGALHRRFDDLVLRTRVAFPLAGGAYYRAESVIRFTHGARTWQSATYRSEPDGQRSHVDRVSSGLDADTMPSYGEFVLLADLISSGEPAVRYIRLDDSDPVGGADRATLERQGTETVTPPGGTPFEARRYGVVVDREQIGTHWVVDRRVEMSDWNGATSVHVDSAAKALAGLPDAVVAFLLRGFDGERGDGAGGPDGARTGDPAPRGKGVYG</sequence>
<proteinExistence type="predicted"/>
<evidence type="ECO:0008006" key="4">
    <source>
        <dbReference type="Google" id="ProtNLM"/>
    </source>
</evidence>